<accession>A0ABP0DHQ3</accession>
<organism evidence="2 3">
    <name type="scientific">Sporothrix epigloea</name>
    <dbReference type="NCBI Taxonomy" id="1892477"/>
    <lineage>
        <taxon>Eukaryota</taxon>
        <taxon>Fungi</taxon>
        <taxon>Dikarya</taxon>
        <taxon>Ascomycota</taxon>
        <taxon>Pezizomycotina</taxon>
        <taxon>Sordariomycetes</taxon>
        <taxon>Sordariomycetidae</taxon>
        <taxon>Ophiostomatales</taxon>
        <taxon>Ophiostomataceae</taxon>
        <taxon>Sporothrix</taxon>
    </lineage>
</organism>
<feature type="region of interest" description="Disordered" evidence="1">
    <location>
        <begin position="238"/>
        <end position="720"/>
    </location>
</feature>
<evidence type="ECO:0000313" key="2">
    <source>
        <dbReference type="EMBL" id="CAK7267798.1"/>
    </source>
</evidence>
<dbReference type="InterPro" id="IPR034586">
    <property type="entry name" value="Bfa1/Byr4"/>
</dbReference>
<evidence type="ECO:0000313" key="3">
    <source>
        <dbReference type="Proteomes" id="UP001642501"/>
    </source>
</evidence>
<dbReference type="EMBL" id="CAWUOM010000039">
    <property type="protein sequence ID" value="CAK7267798.1"/>
    <property type="molecule type" value="Genomic_DNA"/>
</dbReference>
<dbReference type="PANTHER" id="PTHR35140">
    <property type="entry name" value="MITOTIC CHECK POINT PROTEIN BFA1"/>
    <property type="match status" value="1"/>
</dbReference>
<comment type="caution">
    <text evidence="2">The sequence shown here is derived from an EMBL/GenBank/DDBJ whole genome shotgun (WGS) entry which is preliminary data.</text>
</comment>
<protein>
    <recommendedName>
        <fullName evidence="4">Cytokinesis regulator</fullName>
    </recommendedName>
</protein>
<feature type="compositionally biased region" description="Low complexity" evidence="1">
    <location>
        <begin position="520"/>
        <end position="536"/>
    </location>
</feature>
<gene>
    <name evidence="2" type="ORF">SEPCBS57363_002773</name>
</gene>
<feature type="compositionally biased region" description="Polar residues" evidence="1">
    <location>
        <begin position="492"/>
        <end position="501"/>
    </location>
</feature>
<feature type="compositionally biased region" description="Polar residues" evidence="1">
    <location>
        <begin position="468"/>
        <end position="479"/>
    </location>
</feature>
<feature type="compositionally biased region" description="Polar residues" evidence="1">
    <location>
        <begin position="153"/>
        <end position="163"/>
    </location>
</feature>
<feature type="region of interest" description="Disordered" evidence="1">
    <location>
        <begin position="30"/>
        <end position="59"/>
    </location>
</feature>
<feature type="region of interest" description="Disordered" evidence="1">
    <location>
        <begin position="148"/>
        <end position="224"/>
    </location>
</feature>
<keyword evidence="3" id="KW-1185">Reference proteome</keyword>
<proteinExistence type="predicted"/>
<feature type="compositionally biased region" description="Acidic residues" evidence="1">
    <location>
        <begin position="192"/>
        <end position="201"/>
    </location>
</feature>
<feature type="compositionally biased region" description="Low complexity" evidence="1">
    <location>
        <begin position="376"/>
        <end position="397"/>
    </location>
</feature>
<feature type="compositionally biased region" description="Low complexity" evidence="1">
    <location>
        <begin position="318"/>
        <end position="333"/>
    </location>
</feature>
<name>A0ABP0DHQ3_9PEZI</name>
<feature type="compositionally biased region" description="Basic and acidic residues" evidence="1">
    <location>
        <begin position="46"/>
        <end position="58"/>
    </location>
</feature>
<evidence type="ECO:0000256" key="1">
    <source>
        <dbReference type="SAM" id="MobiDB-lite"/>
    </source>
</evidence>
<evidence type="ECO:0008006" key="4">
    <source>
        <dbReference type="Google" id="ProtNLM"/>
    </source>
</evidence>
<feature type="compositionally biased region" description="Polar residues" evidence="1">
    <location>
        <begin position="649"/>
        <end position="661"/>
    </location>
</feature>
<dbReference type="Proteomes" id="UP001642501">
    <property type="component" value="Unassembled WGS sequence"/>
</dbReference>
<feature type="compositionally biased region" description="Polar residues" evidence="1">
    <location>
        <begin position="33"/>
        <end position="45"/>
    </location>
</feature>
<dbReference type="PANTHER" id="PTHR35140:SF1">
    <property type="entry name" value="MITOTIC CHECK POINT PROTEIN BFA1"/>
    <property type="match status" value="1"/>
</dbReference>
<reference evidence="2 3" key="1">
    <citation type="submission" date="2024-01" db="EMBL/GenBank/DDBJ databases">
        <authorList>
            <person name="Allen C."/>
            <person name="Tagirdzhanova G."/>
        </authorList>
    </citation>
    <scope>NUCLEOTIDE SEQUENCE [LARGE SCALE GENOMIC DNA]</scope>
    <source>
        <strain evidence="2 3">CBS 573.63</strain>
    </source>
</reference>
<feature type="compositionally biased region" description="Polar residues" evidence="1">
    <location>
        <begin position="553"/>
        <end position="570"/>
    </location>
</feature>
<feature type="compositionally biased region" description="Polar residues" evidence="1">
    <location>
        <begin position="678"/>
        <end position="688"/>
    </location>
</feature>
<sequence length="1058" mass="117057">MDTLRLKSIPPVEDVIENWDDDDFMIDGDDTTFRSSTNAGSQAAQSRRESHSSFRSDFESIQAEEEQQFLLPDDDEKSTLDAIVVATNAGIPIPKNVPPTALMGGTIKRLGGRKIKRIMQEDWSDDLEFPDDPQPLHVKVQDTSYFPDALRQVSGSSTQSSPARSVPPRPTLIRLEPTAPAPKDAMNLDQFRDEDSDDDFFGDGASTIKVPKPRHSFKSSDLDDIDDLFGDGASTIKIPKTRQAPKPVSMITPPTPQKDDRVDENFEQDLELPSNGKLMLSTRKDIPKTPSNVFDDFDWGEGSLGTRFGGTRRDGHSNRSSSVSALSPSVSSSITAESEGEDDTFDGLVLPTGPVNFGERLQRRKHSRSPQRASNAAEELQLQQQQLQAPQHPSQAPTPASDGMGLGISPANQQQQQPRDSDKDDFLTGLDLGPGQNFDTSRLTLHRNVRLKEVRPASPSRPKAAVSITFTNKPSSGTSRLPRPMTHERTHTASSLETVSESGGPIVNLGKRSQSRIRHSAQSSVSSIPGSSTPSSVHFNPTPSTPRRRELGQKSSAVSSRNEPTTTNAQLLRLKRSLPVMRTATSPGSRPVASRAAGHERPPSRTELVTRPQSSMRPKTPTDRVRPAVESSAAKTRRNPMPFLPAGASQLQSHHVTSKTSRNFRRHDSDTAVDLRPNSRTVSRSAMRSPSPFKWGRSNADKLTQDGSWHQLSKPRRQRQFGDGHELDAFDDLPTSTAAESVFLRQPLVTNSKLHLRNKVYHNISPDRNATPSPLAVYNPAARNDNLPRFARDTAASRIARETSIAQRMPSGSGPTTTQRVTQLSIRNNYNTPMLPHLPRETIRSKKTPRRAPQLKPHLISNLNGAKEFKTINGMVYNPATMRWEGNENALFEFDSPASSPYAAPIPPHVLPEKENATPRPALITPIGATKGVQVVGGMVFDPQNMCWLKLGPQQNGKNEADDYMGGSCGTDSDEDVFKDIPDLDDVVDTSEPGTGRVSDVKDDWLVGEEFDVGPEFVRRQHEEEQRWRKKCERWMSLEDRNQNSWRWLLQEMVTHPA</sequence>